<feature type="region of interest" description="Disordered" evidence="1">
    <location>
        <begin position="152"/>
        <end position="194"/>
    </location>
</feature>
<evidence type="ECO:0000313" key="3">
    <source>
        <dbReference type="Proteomes" id="UP001151760"/>
    </source>
</evidence>
<accession>A0ABQ4YL34</accession>
<dbReference type="Proteomes" id="UP001151760">
    <property type="component" value="Unassembled WGS sequence"/>
</dbReference>
<reference evidence="2" key="1">
    <citation type="journal article" date="2022" name="Int. J. Mol. Sci.">
        <title>Draft Genome of Tanacetum Coccineum: Genomic Comparison of Closely Related Tanacetum-Family Plants.</title>
        <authorList>
            <person name="Yamashiro T."/>
            <person name="Shiraishi A."/>
            <person name="Nakayama K."/>
            <person name="Satake H."/>
        </authorList>
    </citation>
    <scope>NUCLEOTIDE SEQUENCE</scope>
</reference>
<feature type="compositionally biased region" description="Basic and acidic residues" evidence="1">
    <location>
        <begin position="162"/>
        <end position="171"/>
    </location>
</feature>
<organism evidence="2 3">
    <name type="scientific">Tanacetum coccineum</name>
    <dbReference type="NCBI Taxonomy" id="301880"/>
    <lineage>
        <taxon>Eukaryota</taxon>
        <taxon>Viridiplantae</taxon>
        <taxon>Streptophyta</taxon>
        <taxon>Embryophyta</taxon>
        <taxon>Tracheophyta</taxon>
        <taxon>Spermatophyta</taxon>
        <taxon>Magnoliopsida</taxon>
        <taxon>eudicotyledons</taxon>
        <taxon>Gunneridae</taxon>
        <taxon>Pentapetalae</taxon>
        <taxon>asterids</taxon>
        <taxon>campanulids</taxon>
        <taxon>Asterales</taxon>
        <taxon>Asteraceae</taxon>
        <taxon>Asteroideae</taxon>
        <taxon>Anthemideae</taxon>
        <taxon>Anthemidinae</taxon>
        <taxon>Tanacetum</taxon>
    </lineage>
</organism>
<feature type="compositionally biased region" description="Polar residues" evidence="1">
    <location>
        <begin position="172"/>
        <end position="184"/>
    </location>
</feature>
<keyword evidence="3" id="KW-1185">Reference proteome</keyword>
<proteinExistence type="predicted"/>
<name>A0ABQ4YL34_9ASTR</name>
<dbReference type="EMBL" id="BQNB010010531">
    <property type="protein sequence ID" value="GJS78534.1"/>
    <property type="molecule type" value="Genomic_DNA"/>
</dbReference>
<protein>
    <submittedName>
        <fullName evidence="2">Uncharacterized protein</fullName>
    </submittedName>
</protein>
<comment type="caution">
    <text evidence="2">The sequence shown here is derived from an EMBL/GenBank/DDBJ whole genome shotgun (WGS) entry which is preliminary data.</text>
</comment>
<sequence>MLAALTTKVSKLKEQMKTMLIEKQKPKLPHRKSGRAVLCNCGGAHSYQTHYPPPMATFIRQLSRYGSQAAAGEFNQGNTNSRPPMIANQIRPPGQRFTKHNSQFNRHASPNFVNANYRFIFGTELSPRNTVTNLKEDLKGITTRSGVAYKGPTIPTISSPKVVERETEVTRTDASYNNGSTEDVQPSPVVRCPS</sequence>
<evidence type="ECO:0000313" key="2">
    <source>
        <dbReference type="EMBL" id="GJS78534.1"/>
    </source>
</evidence>
<evidence type="ECO:0000256" key="1">
    <source>
        <dbReference type="SAM" id="MobiDB-lite"/>
    </source>
</evidence>
<gene>
    <name evidence="2" type="ORF">Tco_0728415</name>
</gene>
<reference evidence="2" key="2">
    <citation type="submission" date="2022-01" db="EMBL/GenBank/DDBJ databases">
        <authorList>
            <person name="Yamashiro T."/>
            <person name="Shiraishi A."/>
            <person name="Satake H."/>
            <person name="Nakayama K."/>
        </authorList>
    </citation>
    <scope>NUCLEOTIDE SEQUENCE</scope>
</reference>
<feature type="region of interest" description="Disordered" evidence="1">
    <location>
        <begin position="75"/>
        <end position="94"/>
    </location>
</feature>